<dbReference type="InterPro" id="IPR046346">
    <property type="entry name" value="Aminoacid_DH-like_N_sf"/>
</dbReference>
<keyword evidence="11" id="KW-1185">Reference proteome</keyword>
<comment type="caution">
    <text evidence="10">The sequence shown here is derived from an EMBL/GenBank/DDBJ whole genome shotgun (WGS) entry which is preliminary data.</text>
</comment>
<protein>
    <recommendedName>
        <fullName evidence="3">NADP-specific glutamate dehydrogenase</fullName>
        <ecNumber evidence="2">1.4.1.4</ecNumber>
    </recommendedName>
    <alternativeName>
        <fullName evidence="5">NADP-dependent glutamate dehydrogenase</fullName>
    </alternativeName>
</protein>
<evidence type="ECO:0000256" key="3">
    <source>
        <dbReference type="ARBA" id="ARBA00021155"/>
    </source>
</evidence>
<dbReference type="EMBL" id="JAWRVI010000043">
    <property type="protein sequence ID" value="KAK4086214.1"/>
    <property type="molecule type" value="Genomic_DNA"/>
</dbReference>
<dbReference type="InterPro" id="IPR006096">
    <property type="entry name" value="Glu/Leu/Phe/Val/Trp_DH_C"/>
</dbReference>
<evidence type="ECO:0000256" key="5">
    <source>
        <dbReference type="ARBA" id="ARBA00029617"/>
    </source>
</evidence>
<evidence type="ECO:0000256" key="1">
    <source>
        <dbReference type="ARBA" id="ARBA00006382"/>
    </source>
</evidence>
<gene>
    <name evidence="10" type="ORF">Purlil1_9526</name>
</gene>
<dbReference type="Gene3D" id="1.10.285.10">
    <property type="entry name" value="Glutamate Dehydrogenase, chain A, domain 3"/>
    <property type="match status" value="2"/>
</dbReference>
<dbReference type="Gene3D" id="3.40.50.720">
    <property type="entry name" value="NAD(P)-binding Rossmann-like Domain"/>
    <property type="match status" value="1"/>
</dbReference>
<evidence type="ECO:0000259" key="9">
    <source>
        <dbReference type="SMART" id="SM00839"/>
    </source>
</evidence>
<sequence>MRERGPALIRRGEIWRRNRICQRQWARRPIWSAGRGFATVLIGGGRTGVIVIAMSSRLVVSHLGSAVLATGRREMGGSLACDVPSDDGWMDGRVAVVAVETERAMEGRNVTKHSPYVLFEGTRANTLPIELISDPSIHPPIHLCPATPLELAPTPILDAVPWPAAIPSPTRPCPTPTRWRAAASAATATAPGDDGTAFAPYTSRTSAAQLSTAQRSSTTSTRCFISFRATAGRRLAALNGCYPFLFALPFAAATYLRSPPRPRDFSAHGWRTPARATFGAASHTSTRLSTDSRDTRRREMKEDVTSRLPRCRVRCRNRRSTVGDAASMRSSVAQPRLGCPSRGDGDSLPPLLQSAALVPRPSLSRLPQSHPFPPLSPPPTIPMHIKLQVADNMSQLPAEPEFQQAYKELASTLEDSTLFKEHPEYRTALEVCSIPERVIQFRVVWEDDKGHLRVNRGYRVQFNSALGPYKGGLRLHPTVNLSILKFLGFEQIFKNALTGLNMGGGKGGADFDPKGKSDAEIRRFCQAFMRELSKHIGADTDVPAGDIGVSGREIGYMFGAYRQARNRWEGVLTGKGLTWGGSLIRPEATGYGVVYYVEHMLKHAGRGSFAGKRVAISGSGNVAQYAALKIIELGGTVVSLSDSKGSLVAEKDAFTAEHVEKIAALKADRRALTDFEHVGQYKYIEGARPWTHVGKVDVALPCATQNEVSRDEAVALVEAGVLVVAEGSNMGCTQDAIDIFEEQRRQKGNQSIWYAPGKAANCGGVAVSGLEMGQNSQRINWTAEEVDERLKGIMKNAFTAGLETAQKYVEAKDGELPSLVAGSNIAGFVKVAQAMHDQGDWWA</sequence>
<dbReference type="Proteomes" id="UP001287286">
    <property type="component" value="Unassembled WGS sequence"/>
</dbReference>
<dbReference type="SUPFAM" id="SSF51735">
    <property type="entry name" value="NAD(P)-binding Rossmann-fold domains"/>
    <property type="match status" value="1"/>
</dbReference>
<dbReference type="InterPro" id="IPR006095">
    <property type="entry name" value="Glu/Leu/Phe/Val/Trp_DH"/>
</dbReference>
<evidence type="ECO:0000256" key="2">
    <source>
        <dbReference type="ARBA" id="ARBA00012907"/>
    </source>
</evidence>
<organism evidence="10 11">
    <name type="scientific">Purpureocillium lilacinum</name>
    <name type="common">Paecilomyces lilacinus</name>
    <dbReference type="NCBI Taxonomy" id="33203"/>
    <lineage>
        <taxon>Eukaryota</taxon>
        <taxon>Fungi</taxon>
        <taxon>Dikarya</taxon>
        <taxon>Ascomycota</taxon>
        <taxon>Pezizomycotina</taxon>
        <taxon>Sordariomycetes</taxon>
        <taxon>Hypocreomycetidae</taxon>
        <taxon>Hypocreales</taxon>
        <taxon>Ophiocordycipitaceae</taxon>
        <taxon>Purpureocillium</taxon>
    </lineage>
</organism>
<evidence type="ECO:0000256" key="7">
    <source>
        <dbReference type="RuleBase" id="RU004417"/>
    </source>
</evidence>
<comment type="catalytic activity">
    <reaction evidence="6">
        <text>L-glutamate + NADP(+) + H2O = 2-oxoglutarate + NH4(+) + NADPH + H(+)</text>
        <dbReference type="Rhea" id="RHEA:11612"/>
        <dbReference type="ChEBI" id="CHEBI:15377"/>
        <dbReference type="ChEBI" id="CHEBI:15378"/>
        <dbReference type="ChEBI" id="CHEBI:16810"/>
        <dbReference type="ChEBI" id="CHEBI:28938"/>
        <dbReference type="ChEBI" id="CHEBI:29985"/>
        <dbReference type="ChEBI" id="CHEBI:57783"/>
        <dbReference type="ChEBI" id="CHEBI:58349"/>
        <dbReference type="EC" id="1.4.1.4"/>
    </reaction>
</comment>
<dbReference type="InterPro" id="IPR036291">
    <property type="entry name" value="NAD(P)-bd_dom_sf"/>
</dbReference>
<evidence type="ECO:0000256" key="4">
    <source>
        <dbReference type="ARBA" id="ARBA00023002"/>
    </source>
</evidence>
<dbReference type="InterPro" id="IPR033922">
    <property type="entry name" value="NAD_bind_Glu_DH"/>
</dbReference>
<feature type="region of interest" description="Disordered" evidence="8">
    <location>
        <begin position="279"/>
        <end position="305"/>
    </location>
</feature>
<dbReference type="PANTHER" id="PTHR43571:SF1">
    <property type="entry name" value="NADP-SPECIFIC GLUTAMATE DEHYDROGENASE 1-RELATED"/>
    <property type="match status" value="1"/>
</dbReference>
<accession>A0ABR0BQB3</accession>
<dbReference type="CDD" id="cd05313">
    <property type="entry name" value="NAD_bind_2_Glu_DH"/>
    <property type="match status" value="1"/>
</dbReference>
<comment type="similarity">
    <text evidence="1 7">Belongs to the Glu/Leu/Phe/Val dehydrogenases family.</text>
</comment>
<feature type="domain" description="Glutamate/phenylalanine/leucine/valine/L-tryptophan dehydrogenase C-terminal" evidence="9">
    <location>
        <begin position="582"/>
        <end position="839"/>
    </location>
</feature>
<feature type="region of interest" description="Disordered" evidence="8">
    <location>
        <begin position="322"/>
        <end position="346"/>
    </location>
</feature>
<dbReference type="EC" id="1.4.1.4" evidence="2"/>
<dbReference type="InterPro" id="IPR033524">
    <property type="entry name" value="Glu/Leu/Phe/Val_DH_AS"/>
</dbReference>
<dbReference type="SMART" id="SM00839">
    <property type="entry name" value="ELFV_dehydrog"/>
    <property type="match status" value="1"/>
</dbReference>
<dbReference type="InterPro" id="IPR006097">
    <property type="entry name" value="Glu/Leu/Phe/Val/Trp_DH_dimer"/>
</dbReference>
<dbReference type="Gene3D" id="3.40.50.10860">
    <property type="entry name" value="Leucine Dehydrogenase, chain A, domain 1"/>
    <property type="match status" value="1"/>
</dbReference>
<proteinExistence type="inferred from homology"/>
<dbReference type="PROSITE" id="PS00074">
    <property type="entry name" value="GLFV_DEHYDROGENASE"/>
    <property type="match status" value="1"/>
</dbReference>
<dbReference type="InterPro" id="IPR050724">
    <property type="entry name" value="Glu_Leu_Phe_Val_DH"/>
</dbReference>
<dbReference type="NCBIfam" id="NF006929">
    <property type="entry name" value="PRK09414.1"/>
    <property type="match status" value="1"/>
</dbReference>
<evidence type="ECO:0000256" key="6">
    <source>
        <dbReference type="ARBA" id="ARBA00048584"/>
    </source>
</evidence>
<name>A0ABR0BQB3_PURLI</name>
<dbReference type="Pfam" id="PF00208">
    <property type="entry name" value="ELFV_dehydrog"/>
    <property type="match status" value="1"/>
</dbReference>
<dbReference type="PRINTS" id="PR00082">
    <property type="entry name" value="GLFDHDRGNASE"/>
</dbReference>
<dbReference type="Pfam" id="PF02812">
    <property type="entry name" value="ELFV_dehydrog_N"/>
    <property type="match status" value="1"/>
</dbReference>
<evidence type="ECO:0000313" key="11">
    <source>
        <dbReference type="Proteomes" id="UP001287286"/>
    </source>
</evidence>
<evidence type="ECO:0000256" key="8">
    <source>
        <dbReference type="SAM" id="MobiDB-lite"/>
    </source>
</evidence>
<evidence type="ECO:0000313" key="10">
    <source>
        <dbReference type="EMBL" id="KAK4086214.1"/>
    </source>
</evidence>
<reference evidence="10 11" key="1">
    <citation type="journal article" date="2024" name="Microbiol. Resour. Announc.">
        <title>Genome annotations for the ascomycete fungi Trichoderma harzianum, Trichoderma aggressivum, and Purpureocillium lilacinum.</title>
        <authorList>
            <person name="Beijen E.P.W."/>
            <person name="Ohm R.A."/>
        </authorList>
    </citation>
    <scope>NUCLEOTIDE SEQUENCE [LARGE SCALE GENOMIC DNA]</scope>
    <source>
        <strain evidence="10 11">CBS 150709</strain>
    </source>
</reference>
<feature type="compositionally biased region" description="Basic and acidic residues" evidence="8">
    <location>
        <begin position="290"/>
        <end position="305"/>
    </location>
</feature>
<keyword evidence="4 7" id="KW-0560">Oxidoreductase</keyword>
<dbReference type="PANTHER" id="PTHR43571">
    <property type="entry name" value="NADP-SPECIFIC GLUTAMATE DEHYDROGENASE 1-RELATED"/>
    <property type="match status" value="1"/>
</dbReference>
<dbReference type="SUPFAM" id="SSF53223">
    <property type="entry name" value="Aminoacid dehydrogenase-like, N-terminal domain"/>
    <property type="match status" value="1"/>
</dbReference>